<keyword evidence="1" id="KW-0812">Transmembrane</keyword>
<feature type="transmembrane region" description="Helical" evidence="1">
    <location>
        <begin position="612"/>
        <end position="631"/>
    </location>
</feature>
<sequence length="685" mass="77164">MTLNEIAKKLIRQNKGRYLILSLSICFAILMTGAYGVLLFSPAITDVLMTDGSTYLIALGMYGITVLGIVVFLFYANSIFMKFQMGEIGIFLSLGMPPKAVTKMHNKQFDLVFAFSGVIGVVLSIPFAFAVWSFLTLFLSYTDHTFTIGWQGIFIAILIWISAWGILRLKNTISLSKADVIKILHSSSENEEVKGAKPILGLLGLFAIPMGVILFNITAVIDGLKTISMLFLVISLIGGYLLTAQITTIGTLVKRFFPKAYRKNILFYNLVRQKGNQYTLSLFVSSLLIALTVFSICFNGSSFLELHYQVKEDPYDYAVLTTGEQQKDLDESTIRLMAEEHNISTSDWHSLDMLLIGREHQYQEKEKNEWGPEFVISQSSFEDLTGQTLSLPENGFGYFEDSDNATFQTFSNEQGNFYNPSVHKEFHLTKTSLISEENIVNNSTQISYFLILNDKTFQELKNSLGPDYQFRYYLFNGDHPENSKAFQDELLGKIVTLNNGEIFDSYQEAAVQDKISGYSDVIIPYAGNELYAARQWDFYPYAKATQLDILLESGSVYLLLIFFIAIIAFVSASMIMCLKIAGTILQDQESYQRAVYLGLKERDLKKMIRKQIALIYFFPTFCGSITAIFMINRFMAVSSVTHISAITVLAVLLSVVVVIIQIIAFGVLQRRMTAVATKAVYEKNY</sequence>
<accession>A0ABT2V017</accession>
<feature type="transmembrane region" description="Helical" evidence="1">
    <location>
        <begin position="643"/>
        <end position="668"/>
    </location>
</feature>
<feature type="transmembrane region" description="Helical" evidence="1">
    <location>
        <begin position="199"/>
        <end position="221"/>
    </location>
</feature>
<name>A0ABT2V017_9FIRM</name>
<dbReference type="RefSeq" id="WP_158358884.1">
    <property type="nucleotide sequence ID" value="NZ_JAOQJF010000018.1"/>
</dbReference>
<dbReference type="PANTHER" id="PTHR46795">
    <property type="entry name" value="ABC TRANSPORTER PERMEASE-RELATED-RELATED"/>
    <property type="match status" value="1"/>
</dbReference>
<dbReference type="InterPro" id="IPR052536">
    <property type="entry name" value="ABC-4_Integral_Memb_Prot"/>
</dbReference>
<protein>
    <submittedName>
        <fullName evidence="2">ABC transporter permease</fullName>
    </submittedName>
</protein>
<dbReference type="PANTHER" id="PTHR46795:SF3">
    <property type="entry name" value="ABC TRANSPORTER PERMEASE"/>
    <property type="match status" value="1"/>
</dbReference>
<feature type="transmembrane region" description="Helical" evidence="1">
    <location>
        <begin position="278"/>
        <end position="296"/>
    </location>
</feature>
<keyword evidence="3" id="KW-1185">Reference proteome</keyword>
<organism evidence="2 3">
    <name type="scientific">Alitiscatomonas aceti</name>
    <dbReference type="NCBI Taxonomy" id="2981724"/>
    <lineage>
        <taxon>Bacteria</taxon>
        <taxon>Bacillati</taxon>
        <taxon>Bacillota</taxon>
        <taxon>Clostridia</taxon>
        <taxon>Lachnospirales</taxon>
        <taxon>Lachnospiraceae</taxon>
        <taxon>Alitiscatomonas</taxon>
    </lineage>
</organism>
<proteinExistence type="predicted"/>
<gene>
    <name evidence="2" type="ORF">OCV69_09890</name>
</gene>
<dbReference type="EMBL" id="JAOQJF010000018">
    <property type="protein sequence ID" value="MCU6800237.1"/>
    <property type="molecule type" value="Genomic_DNA"/>
</dbReference>
<keyword evidence="1" id="KW-0472">Membrane</keyword>
<reference evidence="2 3" key="1">
    <citation type="journal article" date="2021" name="ISME Commun">
        <title>Automated analysis of genomic sequences facilitates high-throughput and comprehensive description of bacteria.</title>
        <authorList>
            <person name="Hitch T.C.A."/>
        </authorList>
    </citation>
    <scope>NUCLEOTIDE SEQUENCE [LARGE SCALE GENOMIC DNA]</scope>
    <source>
        <strain evidence="3">f_CCE</strain>
    </source>
</reference>
<feature type="transmembrane region" description="Helical" evidence="1">
    <location>
        <begin position="556"/>
        <end position="578"/>
    </location>
</feature>
<keyword evidence="1" id="KW-1133">Transmembrane helix</keyword>
<evidence type="ECO:0000313" key="3">
    <source>
        <dbReference type="Proteomes" id="UP001652395"/>
    </source>
</evidence>
<evidence type="ECO:0000256" key="1">
    <source>
        <dbReference type="SAM" id="Phobius"/>
    </source>
</evidence>
<feature type="transmembrane region" description="Helical" evidence="1">
    <location>
        <begin position="147"/>
        <end position="167"/>
    </location>
</feature>
<comment type="caution">
    <text evidence="2">The sequence shown here is derived from an EMBL/GenBank/DDBJ whole genome shotgun (WGS) entry which is preliminary data.</text>
</comment>
<feature type="transmembrane region" description="Helical" evidence="1">
    <location>
        <begin position="227"/>
        <end position="257"/>
    </location>
</feature>
<evidence type="ECO:0000313" key="2">
    <source>
        <dbReference type="EMBL" id="MCU6800237.1"/>
    </source>
</evidence>
<feature type="transmembrane region" description="Helical" evidence="1">
    <location>
        <begin position="18"/>
        <end position="43"/>
    </location>
</feature>
<feature type="transmembrane region" description="Helical" evidence="1">
    <location>
        <begin position="55"/>
        <end position="76"/>
    </location>
</feature>
<dbReference type="Proteomes" id="UP001652395">
    <property type="component" value="Unassembled WGS sequence"/>
</dbReference>
<feature type="transmembrane region" description="Helical" evidence="1">
    <location>
        <begin position="111"/>
        <end position="135"/>
    </location>
</feature>